<evidence type="ECO:0000256" key="1">
    <source>
        <dbReference type="SAM" id="MobiDB-lite"/>
    </source>
</evidence>
<sequence>MSVATTAFPAPAGHPARAPAATPPPPAPVADVRFLASMAAYYTPPRSSRTDDLAMQFDGVHLHDPAPPAAPSGGPSANGLRFGLASMGLPSPPTAPARIQPATATAMGGDGMDVDMDVDVTAAAGLARLSLDLRAVPRRDAFAPWSGNDLALPSPPAQAQPPAYQWCV</sequence>
<evidence type="ECO:0000313" key="2">
    <source>
        <dbReference type="EMBL" id="KNE62623.1"/>
    </source>
</evidence>
<reference evidence="2 3" key="1">
    <citation type="submission" date="2009-11" db="EMBL/GenBank/DDBJ databases">
        <title>Annotation of Allomyces macrogynus ATCC 38327.</title>
        <authorList>
            <consortium name="The Broad Institute Genome Sequencing Platform"/>
            <person name="Russ C."/>
            <person name="Cuomo C."/>
            <person name="Burger G."/>
            <person name="Gray M.W."/>
            <person name="Holland P.W.H."/>
            <person name="King N."/>
            <person name="Lang F.B.F."/>
            <person name="Roger A.J."/>
            <person name="Ruiz-Trillo I."/>
            <person name="Young S.K."/>
            <person name="Zeng Q."/>
            <person name="Gargeya S."/>
            <person name="Fitzgerald M."/>
            <person name="Haas B."/>
            <person name="Abouelleil A."/>
            <person name="Alvarado L."/>
            <person name="Arachchi H.M."/>
            <person name="Berlin A."/>
            <person name="Chapman S.B."/>
            <person name="Gearin G."/>
            <person name="Goldberg J."/>
            <person name="Griggs A."/>
            <person name="Gujja S."/>
            <person name="Hansen M."/>
            <person name="Heiman D."/>
            <person name="Howarth C."/>
            <person name="Larimer J."/>
            <person name="Lui A."/>
            <person name="MacDonald P.J.P."/>
            <person name="McCowen C."/>
            <person name="Montmayeur A."/>
            <person name="Murphy C."/>
            <person name="Neiman D."/>
            <person name="Pearson M."/>
            <person name="Priest M."/>
            <person name="Roberts A."/>
            <person name="Saif S."/>
            <person name="Shea T."/>
            <person name="Sisk P."/>
            <person name="Stolte C."/>
            <person name="Sykes S."/>
            <person name="Wortman J."/>
            <person name="Nusbaum C."/>
            <person name="Birren B."/>
        </authorList>
    </citation>
    <scope>NUCLEOTIDE SEQUENCE [LARGE SCALE GENOMIC DNA]</scope>
    <source>
        <strain evidence="2 3">ATCC 38327</strain>
    </source>
</reference>
<organism evidence="2 3">
    <name type="scientific">Allomyces macrogynus (strain ATCC 38327)</name>
    <name type="common">Allomyces javanicus var. macrogynus</name>
    <dbReference type="NCBI Taxonomy" id="578462"/>
    <lineage>
        <taxon>Eukaryota</taxon>
        <taxon>Fungi</taxon>
        <taxon>Fungi incertae sedis</taxon>
        <taxon>Blastocladiomycota</taxon>
        <taxon>Blastocladiomycetes</taxon>
        <taxon>Blastocladiales</taxon>
        <taxon>Blastocladiaceae</taxon>
        <taxon>Allomyces</taxon>
    </lineage>
</organism>
<name>A0A0L0SJE3_ALLM3</name>
<dbReference type="VEuPathDB" id="FungiDB:AMAG_07823"/>
<evidence type="ECO:0000313" key="3">
    <source>
        <dbReference type="Proteomes" id="UP000054350"/>
    </source>
</evidence>
<proteinExistence type="predicted"/>
<dbReference type="AlphaFoldDB" id="A0A0L0SJE3"/>
<dbReference type="EMBL" id="GG745340">
    <property type="protein sequence ID" value="KNE62623.1"/>
    <property type="molecule type" value="Genomic_DNA"/>
</dbReference>
<keyword evidence="3" id="KW-1185">Reference proteome</keyword>
<feature type="region of interest" description="Disordered" evidence="1">
    <location>
        <begin position="1"/>
        <end position="25"/>
    </location>
</feature>
<gene>
    <name evidence="2" type="ORF">AMAG_07823</name>
</gene>
<dbReference type="Proteomes" id="UP000054350">
    <property type="component" value="Unassembled WGS sequence"/>
</dbReference>
<protein>
    <submittedName>
        <fullName evidence="2">Uncharacterized protein</fullName>
    </submittedName>
</protein>
<reference evidence="3" key="2">
    <citation type="submission" date="2009-11" db="EMBL/GenBank/DDBJ databases">
        <title>The Genome Sequence of Allomyces macrogynus strain ATCC 38327.</title>
        <authorList>
            <consortium name="The Broad Institute Genome Sequencing Platform"/>
            <person name="Russ C."/>
            <person name="Cuomo C."/>
            <person name="Shea T."/>
            <person name="Young S.K."/>
            <person name="Zeng Q."/>
            <person name="Koehrsen M."/>
            <person name="Haas B."/>
            <person name="Borodovsky M."/>
            <person name="Guigo R."/>
            <person name="Alvarado L."/>
            <person name="Berlin A."/>
            <person name="Borenstein D."/>
            <person name="Chen Z."/>
            <person name="Engels R."/>
            <person name="Freedman E."/>
            <person name="Gellesch M."/>
            <person name="Goldberg J."/>
            <person name="Griggs A."/>
            <person name="Gujja S."/>
            <person name="Heiman D."/>
            <person name="Hepburn T."/>
            <person name="Howarth C."/>
            <person name="Jen D."/>
            <person name="Larson L."/>
            <person name="Lewis B."/>
            <person name="Mehta T."/>
            <person name="Park D."/>
            <person name="Pearson M."/>
            <person name="Roberts A."/>
            <person name="Saif S."/>
            <person name="Shenoy N."/>
            <person name="Sisk P."/>
            <person name="Stolte C."/>
            <person name="Sykes S."/>
            <person name="Walk T."/>
            <person name="White J."/>
            <person name="Yandava C."/>
            <person name="Burger G."/>
            <person name="Gray M.W."/>
            <person name="Holland P.W.H."/>
            <person name="King N."/>
            <person name="Lang F.B.F."/>
            <person name="Roger A.J."/>
            <person name="Ruiz-Trillo I."/>
            <person name="Lander E."/>
            <person name="Nusbaum C."/>
        </authorList>
    </citation>
    <scope>NUCLEOTIDE SEQUENCE [LARGE SCALE GENOMIC DNA]</scope>
    <source>
        <strain evidence="3">ATCC 38327</strain>
    </source>
</reference>
<feature type="compositionally biased region" description="Low complexity" evidence="1">
    <location>
        <begin position="7"/>
        <end position="20"/>
    </location>
</feature>
<accession>A0A0L0SJE3</accession>
<dbReference type="OrthoDB" id="10433846at2759"/>